<dbReference type="GO" id="GO:0022857">
    <property type="term" value="F:transmembrane transporter activity"/>
    <property type="evidence" value="ECO:0007669"/>
    <property type="project" value="InterPro"/>
</dbReference>
<dbReference type="GO" id="GO:0005886">
    <property type="term" value="C:plasma membrane"/>
    <property type="evidence" value="ECO:0007669"/>
    <property type="project" value="TreeGrafter"/>
</dbReference>
<dbReference type="Pfam" id="PF06609">
    <property type="entry name" value="TRI12"/>
    <property type="match status" value="1"/>
</dbReference>
<feature type="transmembrane region" description="Helical" evidence="6">
    <location>
        <begin position="201"/>
        <end position="223"/>
    </location>
</feature>
<feature type="transmembrane region" description="Helical" evidence="6">
    <location>
        <begin position="88"/>
        <end position="108"/>
    </location>
</feature>
<feature type="transmembrane region" description="Helical" evidence="6">
    <location>
        <begin position="438"/>
        <end position="461"/>
    </location>
</feature>
<keyword evidence="3 6" id="KW-0812">Transmembrane</keyword>
<name>A0A4Z1NRJ7_9PEZI</name>
<dbReference type="FunFam" id="1.20.1250.20:FF:000784">
    <property type="entry name" value="MFS drug efflux pump"/>
    <property type="match status" value="1"/>
</dbReference>
<feature type="transmembrane region" description="Helical" evidence="6">
    <location>
        <begin position="174"/>
        <end position="195"/>
    </location>
</feature>
<feature type="transmembrane region" description="Helical" evidence="6">
    <location>
        <begin position="115"/>
        <end position="134"/>
    </location>
</feature>
<feature type="transmembrane region" description="Helical" evidence="6">
    <location>
        <begin position="355"/>
        <end position="375"/>
    </location>
</feature>
<dbReference type="AlphaFoldDB" id="A0A4Z1NRJ7"/>
<evidence type="ECO:0000256" key="4">
    <source>
        <dbReference type="ARBA" id="ARBA00022989"/>
    </source>
</evidence>
<keyword evidence="5 6" id="KW-0472">Membrane</keyword>
<proteinExistence type="predicted"/>
<protein>
    <submittedName>
        <fullName evidence="8">MFS multidrug transporter-like protein</fullName>
    </submittedName>
</protein>
<dbReference type="InterPro" id="IPR036259">
    <property type="entry name" value="MFS_trans_sf"/>
</dbReference>
<keyword evidence="4 6" id="KW-1133">Transmembrane helix</keyword>
<evidence type="ECO:0000256" key="5">
    <source>
        <dbReference type="ARBA" id="ARBA00023136"/>
    </source>
</evidence>
<dbReference type="InterPro" id="IPR010573">
    <property type="entry name" value="MFS_Str1/Tri12-like"/>
</dbReference>
<dbReference type="Gene3D" id="1.20.1250.20">
    <property type="entry name" value="MFS general substrate transporter like domains"/>
    <property type="match status" value="1"/>
</dbReference>
<evidence type="ECO:0000256" key="6">
    <source>
        <dbReference type="SAM" id="Phobius"/>
    </source>
</evidence>
<evidence type="ECO:0000313" key="8">
    <source>
        <dbReference type="EMBL" id="TID17424.1"/>
    </source>
</evidence>
<comment type="subcellular location">
    <subcellularLocation>
        <location evidence="1">Membrane</location>
        <topology evidence="1">Multi-pass membrane protein</topology>
    </subcellularLocation>
</comment>
<feature type="domain" description="Major facilitator superfamily (MFS) profile" evidence="7">
    <location>
        <begin position="49"/>
        <end position="560"/>
    </location>
</feature>
<feature type="transmembrane region" description="Helical" evidence="6">
    <location>
        <begin position="243"/>
        <end position="264"/>
    </location>
</feature>
<keyword evidence="9" id="KW-1185">Reference proteome</keyword>
<reference evidence="8 9" key="1">
    <citation type="submission" date="2019-04" db="EMBL/GenBank/DDBJ databases">
        <title>High contiguity whole genome sequence and gene annotation resource for two Venturia nashicola isolates.</title>
        <authorList>
            <person name="Prokchorchik M."/>
            <person name="Won K."/>
            <person name="Lee Y."/>
            <person name="Choi E.D."/>
            <person name="Segonzac C."/>
            <person name="Sohn K.H."/>
        </authorList>
    </citation>
    <scope>NUCLEOTIDE SEQUENCE [LARGE SCALE GENOMIC DNA]</scope>
    <source>
        <strain evidence="8 9">PRI2</strain>
    </source>
</reference>
<evidence type="ECO:0000256" key="2">
    <source>
        <dbReference type="ARBA" id="ARBA00022448"/>
    </source>
</evidence>
<dbReference type="PROSITE" id="PS50850">
    <property type="entry name" value="MFS"/>
    <property type="match status" value="1"/>
</dbReference>
<gene>
    <name evidence="8" type="ORF">E6O75_ATG08170</name>
</gene>
<comment type="caution">
    <text evidence="8">The sequence shown here is derived from an EMBL/GenBank/DDBJ whole genome shotgun (WGS) entry which is preliminary data.</text>
</comment>
<keyword evidence="2" id="KW-0813">Transport</keyword>
<evidence type="ECO:0000313" key="9">
    <source>
        <dbReference type="Proteomes" id="UP000298493"/>
    </source>
</evidence>
<dbReference type="Proteomes" id="UP000298493">
    <property type="component" value="Unassembled WGS sequence"/>
</dbReference>
<evidence type="ECO:0000259" key="7">
    <source>
        <dbReference type="PROSITE" id="PS50850"/>
    </source>
</evidence>
<feature type="transmembrane region" description="Helical" evidence="6">
    <location>
        <begin position="313"/>
        <end position="335"/>
    </location>
</feature>
<evidence type="ECO:0000256" key="1">
    <source>
        <dbReference type="ARBA" id="ARBA00004141"/>
    </source>
</evidence>
<organism evidence="8 9">
    <name type="scientific">Venturia nashicola</name>
    <dbReference type="NCBI Taxonomy" id="86259"/>
    <lineage>
        <taxon>Eukaryota</taxon>
        <taxon>Fungi</taxon>
        <taxon>Dikarya</taxon>
        <taxon>Ascomycota</taxon>
        <taxon>Pezizomycotina</taxon>
        <taxon>Dothideomycetes</taxon>
        <taxon>Pleosporomycetidae</taxon>
        <taxon>Venturiales</taxon>
        <taxon>Venturiaceae</taxon>
        <taxon>Venturia</taxon>
    </lineage>
</organism>
<dbReference type="InterPro" id="IPR020846">
    <property type="entry name" value="MFS_dom"/>
</dbReference>
<dbReference type="EMBL" id="SNSC02000016">
    <property type="protein sequence ID" value="TID17424.1"/>
    <property type="molecule type" value="Genomic_DNA"/>
</dbReference>
<dbReference type="PANTHER" id="PTHR23501">
    <property type="entry name" value="MAJOR FACILITATOR SUPERFAMILY"/>
    <property type="match status" value="1"/>
</dbReference>
<accession>A0A4Z1NRJ7</accession>
<evidence type="ECO:0000256" key="3">
    <source>
        <dbReference type="ARBA" id="ARBA00022692"/>
    </source>
</evidence>
<feature type="transmembrane region" description="Helical" evidence="6">
    <location>
        <begin position="270"/>
        <end position="293"/>
    </location>
</feature>
<dbReference type="PANTHER" id="PTHR23501:SF109">
    <property type="entry name" value="MAJOR FACILITATOR SUPERFAMILY (MFS) PROFILE DOMAIN-CONTAINING PROTEIN-RELATED"/>
    <property type="match status" value="1"/>
</dbReference>
<feature type="transmembrane region" description="Helical" evidence="6">
    <location>
        <begin position="49"/>
        <end position="68"/>
    </location>
</feature>
<feature type="transmembrane region" description="Helical" evidence="6">
    <location>
        <begin position="406"/>
        <end position="426"/>
    </location>
</feature>
<feature type="transmembrane region" description="Helical" evidence="6">
    <location>
        <begin position="382"/>
        <end position="400"/>
    </location>
</feature>
<sequence>MADNVSMPESHADKSTIHQVDDVNLHEKRGDDTESLASVNAEPMSFKKFMALVAMAFLWTGSQIPLYLYGAIPPYVYSDIGGADRWTWFVLGNLFALGAVCPFVGSLSDLFGRRYVAIFGAFLLIIGNIVTSTAHTMNTFIAGMAIAGAGAGINELTSLAVASELAPTKKRGTYVAALIFTILPFCPSVVYAQLIASRGTWRYVGLFCGVWAFIGLVLTAIFYHPPPREMTVGMSRREVLKRVDFIGGFLSVSGLLLFMAGIQWGGYQYAWGSAHVLAPMIIGLALFAAFCIYEWKFAPHPMFPRAIAKEPRILLLTLVITFISGSNFFSVLLFWPTQSYNSYGHEPLSVGIRNLALGFPILAGACIILVLIGLTGGKIRELMLVSCIFMTAGCGAMAALNEHNLYIVYPILIISGLGIGGVVVPASIISTIICPDELIATVAALTLAIRVLGGAIGYTVYYNVFVNKFKKEAVAIIGKSCYEIGVTNPKIIGEVIALTGASLLDEIRLLPGINTTAKWEHVVAAGQIAYVRSYPPVYYVSIAFGGISIICSLFLGDIKKYMTDHVAVHIDDSPEQVKAHHVHHEHQGTAVHV</sequence>
<feature type="transmembrane region" description="Helical" evidence="6">
    <location>
        <begin position="537"/>
        <end position="555"/>
    </location>
</feature>
<dbReference type="SUPFAM" id="SSF103473">
    <property type="entry name" value="MFS general substrate transporter"/>
    <property type="match status" value="1"/>
</dbReference>
<feature type="transmembrane region" description="Helical" evidence="6">
    <location>
        <begin position="140"/>
        <end position="162"/>
    </location>
</feature>